<comment type="caution">
    <text evidence="1">The sequence shown here is derived from an EMBL/GenBank/DDBJ whole genome shotgun (WGS) entry which is preliminary data.</text>
</comment>
<proteinExistence type="predicted"/>
<evidence type="ECO:0000313" key="1">
    <source>
        <dbReference type="EMBL" id="GIY30530.1"/>
    </source>
</evidence>
<gene>
    <name evidence="1" type="ORF">CEXT_299511</name>
</gene>
<organism evidence="1 2">
    <name type="scientific">Caerostris extrusa</name>
    <name type="common">Bark spider</name>
    <name type="synonym">Caerostris bankana</name>
    <dbReference type="NCBI Taxonomy" id="172846"/>
    <lineage>
        <taxon>Eukaryota</taxon>
        <taxon>Metazoa</taxon>
        <taxon>Ecdysozoa</taxon>
        <taxon>Arthropoda</taxon>
        <taxon>Chelicerata</taxon>
        <taxon>Arachnida</taxon>
        <taxon>Araneae</taxon>
        <taxon>Araneomorphae</taxon>
        <taxon>Entelegynae</taxon>
        <taxon>Araneoidea</taxon>
        <taxon>Araneidae</taxon>
        <taxon>Caerostris</taxon>
    </lineage>
</organism>
<sequence length="69" mass="7760">MGVITSSPPCRSELERAVTDDVVGGPFEEWVIYDLGEQRRHAHSFASKDLVPFSSKSRYFAAHGALFRF</sequence>
<evidence type="ECO:0000313" key="2">
    <source>
        <dbReference type="Proteomes" id="UP001054945"/>
    </source>
</evidence>
<protein>
    <submittedName>
        <fullName evidence="1">Uncharacterized protein</fullName>
    </submittedName>
</protein>
<dbReference type="AlphaFoldDB" id="A0AAV4SDM8"/>
<name>A0AAV4SDM8_CAEEX</name>
<reference evidence="1 2" key="1">
    <citation type="submission" date="2021-06" db="EMBL/GenBank/DDBJ databases">
        <title>Caerostris extrusa draft genome.</title>
        <authorList>
            <person name="Kono N."/>
            <person name="Arakawa K."/>
        </authorList>
    </citation>
    <scope>NUCLEOTIDE SEQUENCE [LARGE SCALE GENOMIC DNA]</scope>
</reference>
<dbReference type="EMBL" id="BPLR01009243">
    <property type="protein sequence ID" value="GIY30530.1"/>
    <property type="molecule type" value="Genomic_DNA"/>
</dbReference>
<keyword evidence="2" id="KW-1185">Reference proteome</keyword>
<dbReference type="Proteomes" id="UP001054945">
    <property type="component" value="Unassembled WGS sequence"/>
</dbReference>
<accession>A0AAV4SDM8</accession>